<dbReference type="EMBL" id="CAJVPL010001087">
    <property type="protein sequence ID" value="CAG8551812.1"/>
    <property type="molecule type" value="Genomic_DNA"/>
</dbReference>
<feature type="binding site" evidence="6">
    <location>
        <position position="239"/>
    </location>
    <ligand>
        <name>Zn(2+)</name>
        <dbReference type="ChEBI" id="CHEBI:29105"/>
        <note>catalytic</note>
    </ligand>
</feature>
<dbReference type="GO" id="GO:0008270">
    <property type="term" value="F:zinc ion binding"/>
    <property type="evidence" value="ECO:0007669"/>
    <property type="project" value="UniProtKB-UniRule"/>
</dbReference>
<dbReference type="Gene3D" id="3.40.390.10">
    <property type="entry name" value="Collagenase (Catalytic Domain)"/>
    <property type="match status" value="1"/>
</dbReference>
<keyword evidence="3 6" id="KW-0378">Hydrolase</keyword>
<keyword evidence="5 6" id="KW-0482">Metalloprotease</keyword>
<accession>A0A9N9B439</accession>
<dbReference type="GO" id="GO:0006508">
    <property type="term" value="P:proteolysis"/>
    <property type="evidence" value="ECO:0007669"/>
    <property type="project" value="UniProtKB-KW"/>
</dbReference>
<dbReference type="Pfam" id="PF01400">
    <property type="entry name" value="Astacin"/>
    <property type="match status" value="1"/>
</dbReference>
<dbReference type="AlphaFoldDB" id="A0A9N9B439"/>
<keyword evidence="4 6" id="KW-0862">Zinc</keyword>
<gene>
    <name evidence="9" type="ORF">AGERDE_LOCUS6705</name>
</gene>
<keyword evidence="1 6" id="KW-0645">Protease</keyword>
<keyword evidence="10" id="KW-1185">Reference proteome</keyword>
<evidence type="ECO:0000256" key="7">
    <source>
        <dbReference type="SAM" id="Phobius"/>
    </source>
</evidence>
<protein>
    <submittedName>
        <fullName evidence="9">6361_t:CDS:1</fullName>
    </submittedName>
</protein>
<evidence type="ECO:0000256" key="6">
    <source>
        <dbReference type="PROSITE-ProRule" id="PRU01211"/>
    </source>
</evidence>
<keyword evidence="7" id="KW-0472">Membrane</keyword>
<feature type="domain" description="Peptidase M12A" evidence="8">
    <location>
        <begin position="121"/>
        <end position="347"/>
    </location>
</feature>
<keyword evidence="2 6" id="KW-0479">Metal-binding</keyword>
<dbReference type="InterPro" id="IPR001506">
    <property type="entry name" value="Peptidase_M12A"/>
</dbReference>
<comment type="caution">
    <text evidence="6">Lacks conserved residue(s) required for the propagation of feature annotation.</text>
</comment>
<dbReference type="Proteomes" id="UP000789831">
    <property type="component" value="Unassembled WGS sequence"/>
</dbReference>
<keyword evidence="7" id="KW-0812">Transmembrane</keyword>
<dbReference type="PANTHER" id="PTHR10127">
    <property type="entry name" value="DISCOIDIN, CUB, EGF, LAMININ , AND ZINC METALLOPROTEASE DOMAIN CONTAINING"/>
    <property type="match status" value="1"/>
</dbReference>
<comment type="cofactor">
    <cofactor evidence="6">
        <name>Zn(2+)</name>
        <dbReference type="ChEBI" id="CHEBI:29105"/>
    </cofactor>
    <text evidence="6">Binds 1 zinc ion per subunit.</text>
</comment>
<feature type="binding site" evidence="6">
    <location>
        <position position="233"/>
    </location>
    <ligand>
        <name>Zn(2+)</name>
        <dbReference type="ChEBI" id="CHEBI:29105"/>
        <note>catalytic</note>
    </ligand>
</feature>
<dbReference type="SUPFAM" id="SSF55486">
    <property type="entry name" value="Metalloproteases ('zincins'), catalytic domain"/>
    <property type="match status" value="1"/>
</dbReference>
<evidence type="ECO:0000256" key="4">
    <source>
        <dbReference type="ARBA" id="ARBA00022833"/>
    </source>
</evidence>
<feature type="active site" evidence="6">
    <location>
        <position position="230"/>
    </location>
</feature>
<dbReference type="InterPro" id="IPR006026">
    <property type="entry name" value="Peptidase_Metallo"/>
</dbReference>
<dbReference type="InterPro" id="IPR024079">
    <property type="entry name" value="MetalloPept_cat_dom_sf"/>
</dbReference>
<evidence type="ECO:0000256" key="1">
    <source>
        <dbReference type="ARBA" id="ARBA00022670"/>
    </source>
</evidence>
<evidence type="ECO:0000256" key="3">
    <source>
        <dbReference type="ARBA" id="ARBA00022801"/>
    </source>
</evidence>
<dbReference type="SMART" id="SM00235">
    <property type="entry name" value="ZnMc"/>
    <property type="match status" value="1"/>
</dbReference>
<feature type="transmembrane region" description="Helical" evidence="7">
    <location>
        <begin position="31"/>
        <end position="51"/>
    </location>
</feature>
<reference evidence="9" key="1">
    <citation type="submission" date="2021-06" db="EMBL/GenBank/DDBJ databases">
        <authorList>
            <person name="Kallberg Y."/>
            <person name="Tangrot J."/>
            <person name="Rosling A."/>
        </authorList>
    </citation>
    <scope>NUCLEOTIDE SEQUENCE</scope>
    <source>
        <strain evidence="9">MT106</strain>
    </source>
</reference>
<sequence length="347" mass="39541">MCVYYKRKDDSFGPSLSLHFQFSTILMKLPIILFGLVFIILFCTVTAQVQYQNTSSALYNTNVNLTTVYISDLQGRHRNVSYYTVGKLAIVDGDIVYGIEALLLSRRVTATILERHALHKRVHSIFHDSPKKWPGAKVVYYYQSLSVKRKVQAYVDEAKMRWKKKNPFLQFEERPVCDEPVAGQLMITSIDCAGCYANLGWSSSSELYMNLQQPSGLCGRGCYSNEATHEFGHALGLYHEHQRPDRDRHQIFHCPNLMDPKCCNPGTCCDFSCFFRIIPNLDHSGPYGMTSLMQYRANAFARPGLITLESIPFSEEVVPNTNPGFPDLLDNMRICEIYLKECKLSPP</sequence>
<name>A0A9N9B439_9GLOM</name>
<dbReference type="OrthoDB" id="291007at2759"/>
<keyword evidence="7" id="KW-1133">Transmembrane helix</keyword>
<comment type="caution">
    <text evidence="9">The sequence shown here is derived from an EMBL/GenBank/DDBJ whole genome shotgun (WGS) entry which is preliminary data.</text>
</comment>
<evidence type="ECO:0000256" key="2">
    <source>
        <dbReference type="ARBA" id="ARBA00022723"/>
    </source>
</evidence>
<dbReference type="PROSITE" id="PS51864">
    <property type="entry name" value="ASTACIN"/>
    <property type="match status" value="1"/>
</dbReference>
<evidence type="ECO:0000256" key="5">
    <source>
        <dbReference type="ARBA" id="ARBA00023049"/>
    </source>
</evidence>
<organism evidence="9 10">
    <name type="scientific">Ambispora gerdemannii</name>
    <dbReference type="NCBI Taxonomy" id="144530"/>
    <lineage>
        <taxon>Eukaryota</taxon>
        <taxon>Fungi</taxon>
        <taxon>Fungi incertae sedis</taxon>
        <taxon>Mucoromycota</taxon>
        <taxon>Glomeromycotina</taxon>
        <taxon>Glomeromycetes</taxon>
        <taxon>Archaeosporales</taxon>
        <taxon>Ambisporaceae</taxon>
        <taxon>Ambispora</taxon>
    </lineage>
</organism>
<evidence type="ECO:0000313" key="10">
    <source>
        <dbReference type="Proteomes" id="UP000789831"/>
    </source>
</evidence>
<proteinExistence type="predicted"/>
<dbReference type="PANTHER" id="PTHR10127:SF780">
    <property type="entry name" value="METALLOENDOPEPTIDASE"/>
    <property type="match status" value="1"/>
</dbReference>
<evidence type="ECO:0000259" key="8">
    <source>
        <dbReference type="PROSITE" id="PS51864"/>
    </source>
</evidence>
<evidence type="ECO:0000313" key="9">
    <source>
        <dbReference type="EMBL" id="CAG8551812.1"/>
    </source>
</evidence>
<dbReference type="GO" id="GO:0004222">
    <property type="term" value="F:metalloendopeptidase activity"/>
    <property type="evidence" value="ECO:0007669"/>
    <property type="project" value="UniProtKB-UniRule"/>
</dbReference>
<feature type="binding site" evidence="6">
    <location>
        <position position="229"/>
    </location>
    <ligand>
        <name>Zn(2+)</name>
        <dbReference type="ChEBI" id="CHEBI:29105"/>
        <note>catalytic</note>
    </ligand>
</feature>